<evidence type="ECO:0000259" key="12">
    <source>
        <dbReference type="Pfam" id="PF03416"/>
    </source>
</evidence>
<dbReference type="Pfam" id="PF03416">
    <property type="entry name" value="Peptidase_C54"/>
    <property type="match status" value="1"/>
</dbReference>
<dbReference type="Proteomes" id="UP000663823">
    <property type="component" value="Unassembled WGS sequence"/>
</dbReference>
<gene>
    <name evidence="13" type="ORF">OTI717_LOCUS39197</name>
</gene>
<feature type="domain" description="Peptidase C54 catalytic" evidence="12">
    <location>
        <begin position="1"/>
        <end position="154"/>
    </location>
</feature>
<sequence>MRCGQMMLAESYIRFFLPAGRYFRWRPNISDSVYWEILNMFIDKRHSSYSIHQIVQMGNSEGKEIGQWFGPNTIAQVLRRIASNEFDRQINVHVAMDNTLVLDEIRKLCQINSKVRKTTKKSNDTSSGWKPLVIIIPLRLGLTNVNIEYIDQLKVDDSHT</sequence>
<evidence type="ECO:0000256" key="2">
    <source>
        <dbReference type="ARBA" id="ARBA00010958"/>
    </source>
</evidence>
<dbReference type="EMBL" id="CAJOAX010024166">
    <property type="protein sequence ID" value="CAF4216423.1"/>
    <property type="molecule type" value="Genomic_DNA"/>
</dbReference>
<evidence type="ECO:0000256" key="10">
    <source>
        <dbReference type="ARBA" id="ARBA00029362"/>
    </source>
</evidence>
<evidence type="ECO:0000256" key="5">
    <source>
        <dbReference type="ARBA" id="ARBA00022670"/>
    </source>
</evidence>
<evidence type="ECO:0000256" key="1">
    <source>
        <dbReference type="ARBA" id="ARBA00004496"/>
    </source>
</evidence>
<dbReference type="GO" id="GO:0019786">
    <property type="term" value="F:protein-phosphatidylethanolamide deconjugating activity"/>
    <property type="evidence" value="ECO:0007669"/>
    <property type="project" value="InterPro"/>
</dbReference>
<comment type="catalytic activity">
    <reaction evidence="10">
        <text>[protein]-C-terminal L-amino acid-glycyl-phosphatidylethanolamide + H2O = [protein]-C-terminal L-amino acid-glycine + a 1,2-diacyl-sn-glycero-3-phosphoethanolamine</text>
        <dbReference type="Rhea" id="RHEA:67548"/>
        <dbReference type="Rhea" id="RHEA-COMP:17323"/>
        <dbReference type="Rhea" id="RHEA-COMP:17324"/>
        <dbReference type="ChEBI" id="CHEBI:15377"/>
        <dbReference type="ChEBI" id="CHEBI:64612"/>
        <dbReference type="ChEBI" id="CHEBI:172940"/>
        <dbReference type="ChEBI" id="CHEBI:172941"/>
    </reaction>
    <physiologicalReaction direction="left-to-right" evidence="10">
        <dbReference type="Rhea" id="RHEA:67549"/>
    </physiologicalReaction>
</comment>
<protein>
    <recommendedName>
        <fullName evidence="11">Cysteine protease</fullName>
        <ecNumber evidence="11">3.4.22.-</ecNumber>
    </recommendedName>
</protein>
<dbReference type="GO" id="GO:0016485">
    <property type="term" value="P:protein processing"/>
    <property type="evidence" value="ECO:0007669"/>
    <property type="project" value="TreeGrafter"/>
</dbReference>
<dbReference type="GO" id="GO:0000423">
    <property type="term" value="P:mitophagy"/>
    <property type="evidence" value="ECO:0007669"/>
    <property type="project" value="TreeGrafter"/>
</dbReference>
<dbReference type="GO" id="GO:0004197">
    <property type="term" value="F:cysteine-type endopeptidase activity"/>
    <property type="evidence" value="ECO:0007669"/>
    <property type="project" value="TreeGrafter"/>
</dbReference>
<keyword evidence="5 11" id="KW-0645">Protease</keyword>
<evidence type="ECO:0000256" key="9">
    <source>
        <dbReference type="ARBA" id="ARBA00023006"/>
    </source>
</evidence>
<comment type="similarity">
    <text evidence="2 11">Belongs to the peptidase C54 family.</text>
</comment>
<keyword evidence="6 11" id="KW-0378">Hydrolase</keyword>
<dbReference type="AlphaFoldDB" id="A0A820CJU2"/>
<dbReference type="GO" id="GO:0035973">
    <property type="term" value="P:aggrephagy"/>
    <property type="evidence" value="ECO:0007669"/>
    <property type="project" value="TreeGrafter"/>
</dbReference>
<keyword evidence="7" id="KW-0788">Thiol protease</keyword>
<evidence type="ECO:0000313" key="13">
    <source>
        <dbReference type="EMBL" id="CAF4216423.1"/>
    </source>
</evidence>
<reference evidence="13" key="1">
    <citation type="submission" date="2021-02" db="EMBL/GenBank/DDBJ databases">
        <authorList>
            <person name="Nowell W R."/>
        </authorList>
    </citation>
    <scope>NUCLEOTIDE SEQUENCE</scope>
</reference>
<comment type="caution">
    <text evidence="13">The sequence shown here is derived from an EMBL/GenBank/DDBJ whole genome shotgun (WGS) entry which is preliminary data.</text>
</comment>
<dbReference type="GO" id="GO:0015031">
    <property type="term" value="P:protein transport"/>
    <property type="evidence" value="ECO:0007669"/>
    <property type="project" value="UniProtKB-KW"/>
</dbReference>
<evidence type="ECO:0000256" key="7">
    <source>
        <dbReference type="ARBA" id="ARBA00022807"/>
    </source>
</evidence>
<comment type="function">
    <text evidence="11">Cysteine protease that plays a key role in autophagy by mediating both proteolytic activation and delipidation of ATG8 family proteins.</text>
</comment>
<accession>A0A820CJU2</accession>
<keyword evidence="9 11" id="KW-0072">Autophagy</keyword>
<keyword evidence="4 11" id="KW-0963">Cytoplasm</keyword>
<evidence type="ECO:0000256" key="6">
    <source>
        <dbReference type="ARBA" id="ARBA00022801"/>
    </source>
</evidence>
<proteinExistence type="inferred from homology"/>
<dbReference type="InterPro" id="IPR005078">
    <property type="entry name" value="Peptidase_C54"/>
</dbReference>
<evidence type="ECO:0000256" key="3">
    <source>
        <dbReference type="ARBA" id="ARBA00022448"/>
    </source>
</evidence>
<dbReference type="SUPFAM" id="SSF54001">
    <property type="entry name" value="Cysteine proteinases"/>
    <property type="match status" value="1"/>
</dbReference>
<dbReference type="GO" id="GO:0005737">
    <property type="term" value="C:cytoplasm"/>
    <property type="evidence" value="ECO:0007669"/>
    <property type="project" value="UniProtKB-SubCell"/>
</dbReference>
<dbReference type="GO" id="GO:0034727">
    <property type="term" value="P:piecemeal microautophagy of the nucleus"/>
    <property type="evidence" value="ECO:0007669"/>
    <property type="project" value="TreeGrafter"/>
</dbReference>
<organism evidence="13 14">
    <name type="scientific">Rotaria sordida</name>
    <dbReference type="NCBI Taxonomy" id="392033"/>
    <lineage>
        <taxon>Eukaryota</taxon>
        <taxon>Metazoa</taxon>
        <taxon>Spiralia</taxon>
        <taxon>Gnathifera</taxon>
        <taxon>Rotifera</taxon>
        <taxon>Eurotatoria</taxon>
        <taxon>Bdelloidea</taxon>
        <taxon>Philodinida</taxon>
        <taxon>Philodinidae</taxon>
        <taxon>Rotaria</taxon>
    </lineage>
</organism>
<keyword evidence="8 11" id="KW-0653">Protein transport</keyword>
<keyword evidence="3" id="KW-0813">Transport</keyword>
<dbReference type="GO" id="GO:0000045">
    <property type="term" value="P:autophagosome assembly"/>
    <property type="evidence" value="ECO:0007669"/>
    <property type="project" value="TreeGrafter"/>
</dbReference>
<dbReference type="PANTHER" id="PTHR22624:SF49">
    <property type="entry name" value="CYSTEINE PROTEASE"/>
    <property type="match status" value="1"/>
</dbReference>
<evidence type="ECO:0000256" key="11">
    <source>
        <dbReference type="RuleBase" id="RU363115"/>
    </source>
</evidence>
<evidence type="ECO:0000313" key="14">
    <source>
        <dbReference type="Proteomes" id="UP000663823"/>
    </source>
</evidence>
<dbReference type="EC" id="3.4.22.-" evidence="11"/>
<dbReference type="InterPro" id="IPR046792">
    <property type="entry name" value="Peptidase_C54_cat"/>
</dbReference>
<comment type="subcellular location">
    <subcellularLocation>
        <location evidence="1 11">Cytoplasm</location>
    </subcellularLocation>
</comment>
<dbReference type="PANTHER" id="PTHR22624">
    <property type="entry name" value="CYSTEINE PROTEASE ATG4"/>
    <property type="match status" value="1"/>
</dbReference>
<evidence type="ECO:0000256" key="8">
    <source>
        <dbReference type="ARBA" id="ARBA00022927"/>
    </source>
</evidence>
<evidence type="ECO:0000256" key="4">
    <source>
        <dbReference type="ARBA" id="ARBA00022490"/>
    </source>
</evidence>
<dbReference type="InterPro" id="IPR038765">
    <property type="entry name" value="Papain-like_cys_pep_sf"/>
</dbReference>
<name>A0A820CJU2_9BILA</name>